<dbReference type="Proteomes" id="UP000321223">
    <property type="component" value="Unassembled WGS sequence"/>
</dbReference>
<dbReference type="AlphaFoldDB" id="A0A510PK15"/>
<accession>A0A510PK15</accession>
<evidence type="ECO:0000313" key="2">
    <source>
        <dbReference type="Proteomes" id="UP000321223"/>
    </source>
</evidence>
<protein>
    <recommendedName>
        <fullName evidence="3">Type II toxin-antitoxin system VapC family toxin</fullName>
    </recommendedName>
</protein>
<evidence type="ECO:0008006" key="3">
    <source>
        <dbReference type="Google" id="ProtNLM"/>
    </source>
</evidence>
<dbReference type="EMBL" id="BHVU01000153">
    <property type="protein sequence ID" value="GCA93960.1"/>
    <property type="molecule type" value="Genomic_DNA"/>
</dbReference>
<sequence length="111" mass="12724">MSKGAYVVSSDSCDYEVRKSLLLESVKKNSFNSLDNLDTEVMLESSQIWVETRKIGQQTADNYNIDVDIIILAHWQLLKKQDPSRYLVIATTNVKHFQGFAEALNWQDVNL</sequence>
<gene>
    <name evidence="1" type="ORF">MAE30S32_26120</name>
</gene>
<name>A0A510PK15_MICAE</name>
<evidence type="ECO:0000313" key="1">
    <source>
        <dbReference type="EMBL" id="GCA93960.1"/>
    </source>
</evidence>
<reference evidence="1 2" key="1">
    <citation type="journal article" date="2019" name="Appl. Environ. Microbiol.">
        <title>Co-occurrence of broad and narrow host-range viruses infecting the toxic bloom-forming cyanobacterium Microcystis aeruginosa.</title>
        <authorList>
            <person name="Morimoto D."/>
            <person name="Tominaga K."/>
            <person name="Nishimura Y."/>
            <person name="Yoshida N."/>
            <person name="Kimura S."/>
            <person name="Sako Y."/>
            <person name="Yoshida T."/>
        </authorList>
    </citation>
    <scope>NUCLEOTIDE SEQUENCE [LARGE SCALE GENOMIC DNA]</scope>
    <source>
        <strain evidence="1 2">11-30S32</strain>
    </source>
</reference>
<proteinExistence type="predicted"/>
<organism evidence="1 2">
    <name type="scientific">Microcystis aeruginosa 11-30S32</name>
    <dbReference type="NCBI Taxonomy" id="2358142"/>
    <lineage>
        <taxon>Bacteria</taxon>
        <taxon>Bacillati</taxon>
        <taxon>Cyanobacteriota</taxon>
        <taxon>Cyanophyceae</taxon>
        <taxon>Oscillatoriophycideae</taxon>
        <taxon>Chroococcales</taxon>
        <taxon>Microcystaceae</taxon>
        <taxon>Microcystis</taxon>
    </lineage>
</organism>
<comment type="caution">
    <text evidence="1">The sequence shown here is derived from an EMBL/GenBank/DDBJ whole genome shotgun (WGS) entry which is preliminary data.</text>
</comment>
<dbReference type="RefSeq" id="WP_249267894.1">
    <property type="nucleotide sequence ID" value="NZ_BHVU01000153.1"/>
</dbReference>